<dbReference type="AlphaFoldDB" id="A0A9Q1KKL4"/>
<name>A0A9Q1KKL4_9CARY</name>
<dbReference type="PANTHER" id="PTHR36715:SF1">
    <property type="entry name" value="PROTEIN, PUTATIVE-RELATED"/>
    <property type="match status" value="1"/>
</dbReference>
<keyword evidence="1" id="KW-0472">Membrane</keyword>
<proteinExistence type="predicted"/>
<comment type="caution">
    <text evidence="2">The sequence shown here is derived from an EMBL/GenBank/DDBJ whole genome shotgun (WGS) entry which is preliminary data.</text>
</comment>
<protein>
    <submittedName>
        <fullName evidence="2">Uncharacterized protein</fullName>
    </submittedName>
</protein>
<evidence type="ECO:0000256" key="1">
    <source>
        <dbReference type="SAM" id="Phobius"/>
    </source>
</evidence>
<accession>A0A9Q1KKL4</accession>
<evidence type="ECO:0000313" key="3">
    <source>
        <dbReference type="Proteomes" id="UP001153076"/>
    </source>
</evidence>
<organism evidence="2 3">
    <name type="scientific">Carnegiea gigantea</name>
    <dbReference type="NCBI Taxonomy" id="171969"/>
    <lineage>
        <taxon>Eukaryota</taxon>
        <taxon>Viridiplantae</taxon>
        <taxon>Streptophyta</taxon>
        <taxon>Embryophyta</taxon>
        <taxon>Tracheophyta</taxon>
        <taxon>Spermatophyta</taxon>
        <taxon>Magnoliopsida</taxon>
        <taxon>eudicotyledons</taxon>
        <taxon>Gunneridae</taxon>
        <taxon>Pentapetalae</taxon>
        <taxon>Caryophyllales</taxon>
        <taxon>Cactineae</taxon>
        <taxon>Cactaceae</taxon>
        <taxon>Cactoideae</taxon>
        <taxon>Echinocereeae</taxon>
        <taxon>Carnegiea</taxon>
    </lineage>
</organism>
<dbReference type="Proteomes" id="UP001153076">
    <property type="component" value="Unassembled WGS sequence"/>
</dbReference>
<evidence type="ECO:0000313" key="2">
    <source>
        <dbReference type="EMBL" id="KAJ8445325.1"/>
    </source>
</evidence>
<dbReference type="OrthoDB" id="1662399at2759"/>
<feature type="transmembrane region" description="Helical" evidence="1">
    <location>
        <begin position="37"/>
        <end position="56"/>
    </location>
</feature>
<keyword evidence="1" id="KW-0812">Transmembrane</keyword>
<sequence>MEVPVINRMTEFEPSHPLISRIFSLFEFGKLSVPHRFWKWGALFLALVYAFTSMAYRIKFLILHYHDKSKSLLAATEPLLPNFDDDFCSDDDENDDVCSSSASSSDGEQEDEDRISSFEDLTRFDEDFRVKGSFGNFSESTLRKRKFNIRRRRSIGDDFSLSDLVNGNGVVKLWDSSFLGDLPAMTVSPAVIFSAGSGDDGVLGLGLWDFRTSRRKPSVQAEWRSDRRGRVVGVDGGGTGEVYVRDDARGMAVGDVRKLNTPLENSTATEDDT</sequence>
<keyword evidence="1" id="KW-1133">Transmembrane helix</keyword>
<reference evidence="2" key="1">
    <citation type="submission" date="2022-04" db="EMBL/GenBank/DDBJ databases">
        <title>Carnegiea gigantea Genome sequencing and assembly v2.</title>
        <authorList>
            <person name="Copetti D."/>
            <person name="Sanderson M.J."/>
            <person name="Burquez A."/>
            <person name="Wojciechowski M.F."/>
        </authorList>
    </citation>
    <scope>NUCLEOTIDE SEQUENCE</scope>
    <source>
        <strain evidence="2">SGP5-SGP5p</strain>
        <tissue evidence="2">Aerial part</tissue>
    </source>
</reference>
<keyword evidence="3" id="KW-1185">Reference proteome</keyword>
<gene>
    <name evidence="2" type="ORF">Cgig2_010683</name>
</gene>
<dbReference type="PANTHER" id="PTHR36715">
    <property type="entry name" value="BNAANNG41370D PROTEIN"/>
    <property type="match status" value="1"/>
</dbReference>
<dbReference type="EMBL" id="JAKOGI010000078">
    <property type="protein sequence ID" value="KAJ8445325.1"/>
    <property type="molecule type" value="Genomic_DNA"/>
</dbReference>